<dbReference type="Gene3D" id="3.90.25.10">
    <property type="entry name" value="UDP-galactose 4-epimerase, domain 1"/>
    <property type="match status" value="1"/>
</dbReference>
<protein>
    <submittedName>
        <fullName evidence="4">NAD-dependent epimerase/dehydratase family protein</fullName>
    </submittedName>
</protein>
<dbReference type="PRINTS" id="PR01713">
    <property type="entry name" value="NUCEPIMERASE"/>
</dbReference>
<gene>
    <name evidence="4" type="ORF">HK415_14735</name>
</gene>
<evidence type="ECO:0000259" key="3">
    <source>
        <dbReference type="Pfam" id="PF01370"/>
    </source>
</evidence>
<keyword evidence="5" id="KW-1185">Reference proteome</keyword>
<feature type="domain" description="NAD-dependent epimerase/dehydratase" evidence="3">
    <location>
        <begin position="4"/>
        <end position="191"/>
    </location>
</feature>
<comment type="caution">
    <text evidence="4">The sequence shown here is derived from an EMBL/GenBank/DDBJ whole genome shotgun (WGS) entry which is preliminary data.</text>
</comment>
<dbReference type="InterPro" id="IPR001509">
    <property type="entry name" value="Epimerase_deHydtase"/>
</dbReference>
<dbReference type="InterPro" id="IPR036291">
    <property type="entry name" value="NAD(P)-bd_dom_sf"/>
</dbReference>
<evidence type="ECO:0000313" key="5">
    <source>
        <dbReference type="Proteomes" id="UP000552954"/>
    </source>
</evidence>
<reference evidence="4 5" key="1">
    <citation type="submission" date="2020-05" db="EMBL/GenBank/DDBJ databases">
        <authorList>
            <person name="Khan S.A."/>
            <person name="Jeon C.O."/>
            <person name="Chun B.H."/>
        </authorList>
    </citation>
    <scope>NUCLEOTIDE SEQUENCE [LARGE SCALE GENOMIC DNA]</scope>
    <source>
        <strain evidence="4 5">B156</strain>
    </source>
</reference>
<accession>A0A849KF98</accession>
<comment type="pathway">
    <text evidence="1">Bacterial outer membrane biogenesis; LPS O-antigen biosynthesis.</text>
</comment>
<comment type="similarity">
    <text evidence="2">Belongs to the NAD(P)-dependent epimerase/dehydratase family.</text>
</comment>
<name>A0A849KF98_9BURK</name>
<dbReference type="Pfam" id="PF01370">
    <property type="entry name" value="Epimerase"/>
    <property type="match status" value="1"/>
</dbReference>
<evidence type="ECO:0000256" key="1">
    <source>
        <dbReference type="ARBA" id="ARBA00005125"/>
    </source>
</evidence>
<dbReference type="PANTHER" id="PTHR43000">
    <property type="entry name" value="DTDP-D-GLUCOSE 4,6-DEHYDRATASE-RELATED"/>
    <property type="match status" value="1"/>
</dbReference>
<evidence type="ECO:0000256" key="2">
    <source>
        <dbReference type="ARBA" id="ARBA00007637"/>
    </source>
</evidence>
<evidence type="ECO:0000313" key="4">
    <source>
        <dbReference type="EMBL" id="NNU44146.1"/>
    </source>
</evidence>
<dbReference type="AlphaFoldDB" id="A0A849KF98"/>
<dbReference type="EMBL" id="JABFCS010000001">
    <property type="protein sequence ID" value="NNU44146.1"/>
    <property type="molecule type" value="Genomic_DNA"/>
</dbReference>
<dbReference type="SUPFAM" id="SSF51735">
    <property type="entry name" value="NAD(P)-binding Rossmann-fold domains"/>
    <property type="match status" value="1"/>
</dbReference>
<sequence>MRYVPCDARDGAALALALAGATEIVDLSYASAARATFSDPLAELLVNVPVSLAVMQAALALGLRRYVYVSSGGTVYGEQAVQPITEAAVPAPVSPYGITKLTIERYALLEQHHHGLPAVLLRPGNAYGPEQKPFTGQGFIATAVGSVLARKPITVFGARGTVRDYIHVDDVASAIVAALDLGVPGSVYNVGTGIGMDNADILELVRAVAEPDGFRVPCEFAPARPADVTANVLDASALQRVSGWRPRIACAEGIREVWRAQRSRPEA</sequence>
<reference evidence="4 5" key="2">
    <citation type="submission" date="2020-06" db="EMBL/GenBank/DDBJ databases">
        <title>Ramlibacter rhizophilus sp. nov., isolated from rhizosphere soil of national flower Mugunghwa from South Korea.</title>
        <authorList>
            <person name="Zheng-Fei Y."/>
            <person name="Huan T."/>
        </authorList>
    </citation>
    <scope>NUCLEOTIDE SEQUENCE [LARGE SCALE GENOMIC DNA]</scope>
    <source>
        <strain evidence="4 5">B156</strain>
    </source>
</reference>
<dbReference type="RefSeq" id="WP_171560586.1">
    <property type="nucleotide sequence ID" value="NZ_JABFCS010000001.1"/>
</dbReference>
<proteinExistence type="inferred from homology"/>
<dbReference type="Gene3D" id="3.40.50.720">
    <property type="entry name" value="NAD(P)-binding Rossmann-like Domain"/>
    <property type="match status" value="1"/>
</dbReference>
<dbReference type="Proteomes" id="UP000552954">
    <property type="component" value="Unassembled WGS sequence"/>
</dbReference>
<organism evidence="4 5">
    <name type="scientific">Ramlibacter montanisoli</name>
    <dbReference type="NCBI Taxonomy" id="2732512"/>
    <lineage>
        <taxon>Bacteria</taxon>
        <taxon>Pseudomonadati</taxon>
        <taxon>Pseudomonadota</taxon>
        <taxon>Betaproteobacteria</taxon>
        <taxon>Burkholderiales</taxon>
        <taxon>Comamonadaceae</taxon>
        <taxon>Ramlibacter</taxon>
    </lineage>
</organism>